<comment type="function">
    <text evidence="9 10">Fluoride-specific ion channel. Important for reducing fluoride concentration in the cell, thus reducing its toxicity.</text>
</comment>
<comment type="activity regulation">
    <text evidence="10">Na(+) is not transported, but it plays an essential structural role and its presence is essential for fluoride channel function.</text>
</comment>
<evidence type="ECO:0000256" key="3">
    <source>
        <dbReference type="ARBA" id="ARBA00022692"/>
    </source>
</evidence>
<comment type="subcellular location">
    <subcellularLocation>
        <location evidence="1 10">Cell membrane</location>
        <topology evidence="1 10">Multi-pass membrane protein</topology>
    </subcellularLocation>
</comment>
<sequence>MRTAVSVALLGALGAAARYGVNLLLPYSSSSSWPWATFVCNIAGSFVLGAVFAAFARSVLSEFWREAVGTGFIGAFTTFSSFSMETVQMLEQGHLLSAVLYAASSMAIGLLAVLAGQYLFTPIRKPEEEGQSS</sequence>
<accession>A0ABY5S1X8</accession>
<keyword evidence="12" id="KW-1185">Reference proteome</keyword>
<evidence type="ECO:0000256" key="9">
    <source>
        <dbReference type="ARBA" id="ARBA00049940"/>
    </source>
</evidence>
<feature type="transmembrane region" description="Helical" evidence="10">
    <location>
        <begin position="33"/>
        <end position="56"/>
    </location>
</feature>
<reference evidence="11" key="1">
    <citation type="submission" date="2022-01" db="EMBL/GenBank/DDBJ databases">
        <title>Paenibacillus spongiae sp. nov., isolated from marine sponge.</title>
        <authorList>
            <person name="Li Z."/>
            <person name="Zhang M."/>
        </authorList>
    </citation>
    <scope>NUCLEOTIDE SEQUENCE</scope>
    <source>
        <strain evidence="11">PHS-Z3</strain>
    </source>
</reference>
<feature type="binding site" evidence="10">
    <location>
        <position position="77"/>
    </location>
    <ligand>
        <name>Na(+)</name>
        <dbReference type="ChEBI" id="CHEBI:29101"/>
        <note>structural</note>
    </ligand>
</feature>
<evidence type="ECO:0000313" key="12">
    <source>
        <dbReference type="Proteomes" id="UP001057877"/>
    </source>
</evidence>
<protein>
    <recommendedName>
        <fullName evidence="10">Fluoride-specific ion channel FluC</fullName>
    </recommendedName>
</protein>
<dbReference type="HAMAP" id="MF_00454">
    <property type="entry name" value="FluC"/>
    <property type="match status" value="1"/>
</dbReference>
<dbReference type="NCBIfam" id="TIGR00494">
    <property type="entry name" value="crcB"/>
    <property type="match status" value="1"/>
</dbReference>
<feature type="transmembrane region" description="Helical" evidence="10">
    <location>
        <begin position="94"/>
        <end position="115"/>
    </location>
</feature>
<evidence type="ECO:0000313" key="11">
    <source>
        <dbReference type="EMBL" id="UVI27881.1"/>
    </source>
</evidence>
<dbReference type="PANTHER" id="PTHR28259">
    <property type="entry name" value="FLUORIDE EXPORT PROTEIN 1-RELATED"/>
    <property type="match status" value="1"/>
</dbReference>
<keyword evidence="5 10" id="KW-0472">Membrane</keyword>
<comment type="catalytic activity">
    <reaction evidence="8">
        <text>fluoride(in) = fluoride(out)</text>
        <dbReference type="Rhea" id="RHEA:76159"/>
        <dbReference type="ChEBI" id="CHEBI:17051"/>
    </reaction>
    <physiologicalReaction direction="left-to-right" evidence="8">
        <dbReference type="Rhea" id="RHEA:76160"/>
    </physiologicalReaction>
</comment>
<evidence type="ECO:0000256" key="4">
    <source>
        <dbReference type="ARBA" id="ARBA00022989"/>
    </source>
</evidence>
<evidence type="ECO:0000256" key="2">
    <source>
        <dbReference type="ARBA" id="ARBA00022475"/>
    </source>
</evidence>
<name>A0ABY5S1X8_9BACL</name>
<proteinExistence type="inferred from homology"/>
<evidence type="ECO:0000256" key="5">
    <source>
        <dbReference type="ARBA" id="ARBA00023136"/>
    </source>
</evidence>
<feature type="transmembrane region" description="Helical" evidence="10">
    <location>
        <begin position="63"/>
        <end position="82"/>
    </location>
</feature>
<keyword evidence="10" id="KW-0915">Sodium</keyword>
<keyword evidence="3 10" id="KW-0812">Transmembrane</keyword>
<evidence type="ECO:0000256" key="6">
    <source>
        <dbReference type="ARBA" id="ARBA00023303"/>
    </source>
</evidence>
<gene>
    <name evidence="10 11" type="primary">crcB</name>
    <name evidence="10" type="synonym">fluC</name>
    <name evidence="11" type="ORF">L1F29_20760</name>
</gene>
<organism evidence="11 12">
    <name type="scientific">Paenibacillus spongiae</name>
    <dbReference type="NCBI Taxonomy" id="2909671"/>
    <lineage>
        <taxon>Bacteria</taxon>
        <taxon>Bacillati</taxon>
        <taxon>Bacillota</taxon>
        <taxon>Bacilli</taxon>
        <taxon>Bacillales</taxon>
        <taxon>Paenibacillaceae</taxon>
        <taxon>Paenibacillus</taxon>
    </lineage>
</organism>
<keyword evidence="4 10" id="KW-1133">Transmembrane helix</keyword>
<evidence type="ECO:0000256" key="10">
    <source>
        <dbReference type="HAMAP-Rule" id="MF_00454"/>
    </source>
</evidence>
<feature type="binding site" evidence="10">
    <location>
        <position position="74"/>
    </location>
    <ligand>
        <name>Na(+)</name>
        <dbReference type="ChEBI" id="CHEBI:29101"/>
        <note>structural</note>
    </ligand>
</feature>
<keyword evidence="10" id="KW-0813">Transport</keyword>
<keyword evidence="6 10" id="KW-0407">Ion channel</keyword>
<evidence type="ECO:0000256" key="8">
    <source>
        <dbReference type="ARBA" id="ARBA00035585"/>
    </source>
</evidence>
<keyword evidence="10" id="KW-0406">Ion transport</keyword>
<comment type="similarity">
    <text evidence="7 10">Belongs to the fluoride channel Fluc/FEX (TC 1.A.43) family.</text>
</comment>
<evidence type="ECO:0000256" key="7">
    <source>
        <dbReference type="ARBA" id="ARBA00035120"/>
    </source>
</evidence>
<dbReference type="Pfam" id="PF02537">
    <property type="entry name" value="CRCB"/>
    <property type="match status" value="1"/>
</dbReference>
<dbReference type="RefSeq" id="WP_258383969.1">
    <property type="nucleotide sequence ID" value="NZ_CP091430.1"/>
</dbReference>
<dbReference type="EMBL" id="CP091430">
    <property type="protein sequence ID" value="UVI27881.1"/>
    <property type="molecule type" value="Genomic_DNA"/>
</dbReference>
<dbReference type="InterPro" id="IPR003691">
    <property type="entry name" value="FluC"/>
</dbReference>
<dbReference type="Proteomes" id="UP001057877">
    <property type="component" value="Chromosome"/>
</dbReference>
<keyword evidence="10" id="KW-0479">Metal-binding</keyword>
<dbReference type="PANTHER" id="PTHR28259:SF1">
    <property type="entry name" value="FLUORIDE EXPORT PROTEIN 1-RELATED"/>
    <property type="match status" value="1"/>
</dbReference>
<evidence type="ECO:0000256" key="1">
    <source>
        <dbReference type="ARBA" id="ARBA00004651"/>
    </source>
</evidence>
<keyword evidence="2 10" id="KW-1003">Cell membrane</keyword>